<dbReference type="SUPFAM" id="SSF64288">
    <property type="entry name" value="Chorismate lyase-like"/>
    <property type="match status" value="1"/>
</dbReference>
<protein>
    <submittedName>
        <fullName evidence="5">DNA-binding transcriptional regulator, GntR family</fullName>
    </submittedName>
</protein>
<dbReference type="CDD" id="cd07377">
    <property type="entry name" value="WHTH_GntR"/>
    <property type="match status" value="1"/>
</dbReference>
<evidence type="ECO:0000256" key="1">
    <source>
        <dbReference type="ARBA" id="ARBA00023015"/>
    </source>
</evidence>
<evidence type="ECO:0000313" key="6">
    <source>
        <dbReference type="Proteomes" id="UP000183417"/>
    </source>
</evidence>
<dbReference type="InterPro" id="IPR036390">
    <property type="entry name" value="WH_DNA-bd_sf"/>
</dbReference>
<dbReference type="InterPro" id="IPR036388">
    <property type="entry name" value="WH-like_DNA-bd_sf"/>
</dbReference>
<dbReference type="GeneID" id="94694787"/>
<dbReference type="InterPro" id="IPR000524">
    <property type="entry name" value="Tscrpt_reg_HTH_GntR"/>
</dbReference>
<sequence length="248" mass="27426">MAETRYAQVARDLSERIASGEYAVGALLPTELELCDRYGVSRHTVRAAIAELQQSGLVSRRKKVGTRVEAAQPHAHYRQALTSLEDLVQFGATHVREVRRIEEVVLDQDLAAELDCPAGSRWLAICSLRRDGAAPHLPIAWTVVYVDAQRFDTQELAERVRAAPELLVSSLLEQQYGLRIARVRQAVVGALIPDALSEELQAPAGSAALKIVRRYLDTDGELMDLSVTLHPASRYTLHTQLDRDLASV</sequence>
<keyword evidence="2 5" id="KW-0238">DNA-binding</keyword>
<dbReference type="PRINTS" id="PR00035">
    <property type="entry name" value="HTHGNTR"/>
</dbReference>
<dbReference type="InterPro" id="IPR050679">
    <property type="entry name" value="Bact_HTH_transcr_reg"/>
</dbReference>
<dbReference type="PANTHER" id="PTHR44846:SF1">
    <property type="entry name" value="MANNOSYL-D-GLYCERATE TRANSPORT_METABOLISM SYSTEM REPRESSOR MNGR-RELATED"/>
    <property type="match status" value="1"/>
</dbReference>
<dbReference type="InterPro" id="IPR011663">
    <property type="entry name" value="UTRA"/>
</dbReference>
<dbReference type="EMBL" id="FNPE01000012">
    <property type="protein sequence ID" value="SDZ09462.1"/>
    <property type="molecule type" value="Genomic_DNA"/>
</dbReference>
<evidence type="ECO:0000259" key="4">
    <source>
        <dbReference type="PROSITE" id="PS50949"/>
    </source>
</evidence>
<evidence type="ECO:0000256" key="3">
    <source>
        <dbReference type="ARBA" id="ARBA00023163"/>
    </source>
</evidence>
<dbReference type="Pfam" id="PF07702">
    <property type="entry name" value="UTRA"/>
    <property type="match status" value="1"/>
</dbReference>
<dbReference type="PANTHER" id="PTHR44846">
    <property type="entry name" value="MANNOSYL-D-GLYCERATE TRANSPORT/METABOLISM SYSTEM REPRESSOR MNGR-RELATED"/>
    <property type="match status" value="1"/>
</dbReference>
<keyword evidence="1" id="KW-0805">Transcription regulation</keyword>
<keyword evidence="3" id="KW-0804">Transcription</keyword>
<dbReference type="SMART" id="SM00345">
    <property type="entry name" value="HTH_GNTR"/>
    <property type="match status" value="1"/>
</dbReference>
<accession>A0A1H3Q7E9</accession>
<gene>
    <name evidence="5" type="ORF">SAMN05421547_1125</name>
</gene>
<dbReference type="SUPFAM" id="SSF46785">
    <property type="entry name" value="Winged helix' DNA-binding domain"/>
    <property type="match status" value="1"/>
</dbReference>
<dbReference type="PROSITE" id="PS50949">
    <property type="entry name" value="HTH_GNTR"/>
    <property type="match status" value="1"/>
</dbReference>
<dbReference type="Proteomes" id="UP000183417">
    <property type="component" value="Unassembled WGS sequence"/>
</dbReference>
<dbReference type="InterPro" id="IPR028978">
    <property type="entry name" value="Chorismate_lyase_/UTRA_dom_sf"/>
</dbReference>
<proteinExistence type="predicted"/>
<dbReference type="GO" id="GO:0003677">
    <property type="term" value="F:DNA binding"/>
    <property type="evidence" value="ECO:0007669"/>
    <property type="project" value="UniProtKB-KW"/>
</dbReference>
<dbReference type="Pfam" id="PF00392">
    <property type="entry name" value="GntR"/>
    <property type="match status" value="1"/>
</dbReference>
<dbReference type="SMART" id="SM00866">
    <property type="entry name" value="UTRA"/>
    <property type="match status" value="1"/>
</dbReference>
<name>A0A1H3Q7E9_9BURK</name>
<dbReference type="GO" id="GO:0045892">
    <property type="term" value="P:negative regulation of DNA-templated transcription"/>
    <property type="evidence" value="ECO:0007669"/>
    <property type="project" value="TreeGrafter"/>
</dbReference>
<dbReference type="RefSeq" id="WP_013804129.1">
    <property type="nucleotide sequence ID" value="NZ_AP025556.1"/>
</dbReference>
<dbReference type="Gene3D" id="3.40.1410.10">
    <property type="entry name" value="Chorismate lyase-like"/>
    <property type="match status" value="1"/>
</dbReference>
<reference evidence="5 6" key="1">
    <citation type="submission" date="2016-10" db="EMBL/GenBank/DDBJ databases">
        <authorList>
            <person name="de Groot N.N."/>
        </authorList>
    </citation>
    <scope>NUCLEOTIDE SEQUENCE [LARGE SCALE GENOMIC DNA]</scope>
    <source>
        <strain evidence="5 6">LMG 24775</strain>
    </source>
</reference>
<organism evidence="5 6">
    <name type="scientific">Delftia lacustris</name>
    <dbReference type="NCBI Taxonomy" id="558537"/>
    <lineage>
        <taxon>Bacteria</taxon>
        <taxon>Pseudomonadati</taxon>
        <taxon>Pseudomonadota</taxon>
        <taxon>Betaproteobacteria</taxon>
        <taxon>Burkholderiales</taxon>
        <taxon>Comamonadaceae</taxon>
        <taxon>Delftia</taxon>
    </lineage>
</organism>
<evidence type="ECO:0000313" key="5">
    <source>
        <dbReference type="EMBL" id="SDZ09462.1"/>
    </source>
</evidence>
<dbReference type="AlphaFoldDB" id="A0A1H3Q7E9"/>
<evidence type="ECO:0000256" key="2">
    <source>
        <dbReference type="ARBA" id="ARBA00023125"/>
    </source>
</evidence>
<feature type="domain" description="HTH gntR-type" evidence="4">
    <location>
        <begin position="3"/>
        <end position="71"/>
    </location>
</feature>
<dbReference type="GO" id="GO:0003700">
    <property type="term" value="F:DNA-binding transcription factor activity"/>
    <property type="evidence" value="ECO:0007669"/>
    <property type="project" value="InterPro"/>
</dbReference>
<dbReference type="Gene3D" id="1.10.10.10">
    <property type="entry name" value="Winged helix-like DNA-binding domain superfamily/Winged helix DNA-binding domain"/>
    <property type="match status" value="1"/>
</dbReference>